<feature type="region of interest" description="Disordered" evidence="1">
    <location>
        <begin position="514"/>
        <end position="542"/>
    </location>
</feature>
<protein>
    <submittedName>
        <fullName evidence="3">RNA-directed DNA polymerase</fullName>
    </submittedName>
</protein>
<gene>
    <name evidence="3" type="ORF">WG901_21425</name>
</gene>
<evidence type="ECO:0000259" key="2">
    <source>
        <dbReference type="PROSITE" id="PS50878"/>
    </source>
</evidence>
<sequence length="542" mass="60751">MPIKDDLLRKGYLPENLPPTFTTEALGIYLAQKRTWYSQSRDPVRAATYNASKRGMTRRVFSLVHPETGHDLAEFISNREIELSRFFQQSQFSLSVPRVTPDGERAVEIATHSELESARLGRLAPYRFVAKTDISRFYHSIYTHSIPWAFHGKAACKADRRANSANLFMNRLDLILRAGQDGQTIGIPVGPDASRYIAEVICTAIDQEFVARGGAAGCAVLRHVDDVWIGANSHAEAEAALYKYREAIRAFELDINETKTHIYSESFRFSDSWPTDVASRIEFALASPSRRVSERLRAALEHAFALAAAGGDDGILKYTLRYLDKSNLPAAQWEVVEPFLKRAAVHYGHTIDFVARILVWRHLAKRDLDIQAWGSILATLLDRHGRLGNDGEVCWALYAALRLGVPIPLSIASEISKNCGAISIVALLSAAQIGLVDQAIFGEVENLIIAEDASGPYWPLFLEWRVRGWPEGIFLVPRNALIEELIGQNISIFDATQLPSVFRDLDEDEFGDVEHAIEERSSYDDEGDEDDNEEEEEIEVDF</sequence>
<evidence type="ECO:0000313" key="4">
    <source>
        <dbReference type="Proteomes" id="UP001361239"/>
    </source>
</evidence>
<dbReference type="EMBL" id="JBBHJZ010000006">
    <property type="protein sequence ID" value="MEJ5979228.1"/>
    <property type="molecule type" value="Genomic_DNA"/>
</dbReference>
<keyword evidence="3" id="KW-0548">Nucleotidyltransferase</keyword>
<name>A0ABU8S1J0_9SPHN</name>
<evidence type="ECO:0000313" key="3">
    <source>
        <dbReference type="EMBL" id="MEJ5979228.1"/>
    </source>
</evidence>
<dbReference type="RefSeq" id="WP_339589169.1">
    <property type="nucleotide sequence ID" value="NZ_JBBHJZ010000006.1"/>
</dbReference>
<feature type="compositionally biased region" description="Acidic residues" evidence="1">
    <location>
        <begin position="524"/>
        <end position="542"/>
    </location>
</feature>
<dbReference type="InterPro" id="IPR000477">
    <property type="entry name" value="RT_dom"/>
</dbReference>
<feature type="domain" description="Reverse transcriptase" evidence="2">
    <location>
        <begin position="1"/>
        <end position="285"/>
    </location>
</feature>
<organism evidence="3 4">
    <name type="scientific">Novosphingobium anseongense</name>
    <dbReference type="NCBI Taxonomy" id="3133436"/>
    <lineage>
        <taxon>Bacteria</taxon>
        <taxon>Pseudomonadati</taxon>
        <taxon>Pseudomonadota</taxon>
        <taxon>Alphaproteobacteria</taxon>
        <taxon>Sphingomonadales</taxon>
        <taxon>Sphingomonadaceae</taxon>
        <taxon>Novosphingobium</taxon>
    </lineage>
</organism>
<accession>A0ABU8S1J0</accession>
<dbReference type="Pfam" id="PF00078">
    <property type="entry name" value="RVT_1"/>
    <property type="match status" value="1"/>
</dbReference>
<feature type="compositionally biased region" description="Basic and acidic residues" evidence="1">
    <location>
        <begin position="514"/>
        <end position="523"/>
    </location>
</feature>
<dbReference type="GO" id="GO:0003964">
    <property type="term" value="F:RNA-directed DNA polymerase activity"/>
    <property type="evidence" value="ECO:0007669"/>
    <property type="project" value="UniProtKB-KW"/>
</dbReference>
<dbReference type="PROSITE" id="PS50878">
    <property type="entry name" value="RT_POL"/>
    <property type="match status" value="1"/>
</dbReference>
<comment type="caution">
    <text evidence="3">The sequence shown here is derived from an EMBL/GenBank/DDBJ whole genome shotgun (WGS) entry which is preliminary data.</text>
</comment>
<evidence type="ECO:0000256" key="1">
    <source>
        <dbReference type="SAM" id="MobiDB-lite"/>
    </source>
</evidence>
<keyword evidence="3" id="KW-0695">RNA-directed DNA polymerase</keyword>
<keyword evidence="3" id="KW-0808">Transferase</keyword>
<dbReference type="CDD" id="cd01646">
    <property type="entry name" value="RT_Bac_retron_I"/>
    <property type="match status" value="1"/>
</dbReference>
<keyword evidence="4" id="KW-1185">Reference proteome</keyword>
<reference evidence="3 4" key="1">
    <citation type="submission" date="2024-03" db="EMBL/GenBank/DDBJ databases">
        <authorList>
            <person name="Jo J.-H."/>
        </authorList>
    </citation>
    <scope>NUCLEOTIDE SEQUENCE [LARGE SCALE GENOMIC DNA]</scope>
    <source>
        <strain evidence="3 4">PS1R-30</strain>
    </source>
</reference>
<proteinExistence type="predicted"/>
<dbReference type="Proteomes" id="UP001361239">
    <property type="component" value="Unassembled WGS sequence"/>
</dbReference>